<dbReference type="GO" id="GO:0003954">
    <property type="term" value="F:NADH dehydrogenase activity"/>
    <property type="evidence" value="ECO:0007669"/>
    <property type="project" value="TreeGrafter"/>
</dbReference>
<keyword evidence="6" id="KW-0520">NAD</keyword>
<feature type="transmembrane region" description="Helical" evidence="9">
    <location>
        <begin position="32"/>
        <end position="55"/>
    </location>
</feature>
<evidence type="ECO:0000313" key="12">
    <source>
        <dbReference type="EMBL" id="GGI05739.1"/>
    </source>
</evidence>
<sequence length="501" mass="53574">MELGSITLTLALPLFGALVLAFVADDPRVVRIVGLVASAAAFVASLLILVDFDLANPALQLEERVNWIPAIGADFALAVDGVSLALILLTTFLVPLILIASFDSVKVNLKGYVAAFLALETAVLGVFAATDLLLFAVFFEFTLIPMYFIIGIWGGAKRKYAAVKFFLYTTLGGLLMLVAILYLYAQAGSFDYQAIRAVELTANEQYWLFAAFLLAFAIKVPIFPVHTWLPDAHTEAPTGGSVFLAGVLLKMGTFGLLRYALPLFPQATIDWAPALLVVSVVGILYGSVVALMQKDIKRLIAYSSVAHMGFVVLGTFALNATATTASVVQMVNHGLSTGALFLLIGFLYERRHTRQIAAFGGLAKRVPIMAGLWLLVSMSSLALPGLNGFVGEFPILLGTFQTARWAGVLAAFGAVLAALYLLWAYQRMFHGPLVGADNEHTTDLKPREIGVLAPLVVLIVGIGVYPQPLFDLVEPAVDRVLTEVGVADAPAVEPAAAVSEE</sequence>
<dbReference type="PANTHER" id="PTHR43507">
    <property type="entry name" value="NADH-UBIQUINONE OXIDOREDUCTASE CHAIN 4"/>
    <property type="match status" value="1"/>
</dbReference>
<reference evidence="12" key="2">
    <citation type="submission" date="2020-09" db="EMBL/GenBank/DDBJ databases">
        <authorList>
            <person name="Sun Q."/>
            <person name="Zhou Y."/>
        </authorList>
    </citation>
    <scope>NUCLEOTIDE SEQUENCE</scope>
    <source>
        <strain evidence="12">CGMCC 1.14988</strain>
    </source>
</reference>
<feature type="transmembrane region" description="Helical" evidence="9">
    <location>
        <begin position="205"/>
        <end position="229"/>
    </location>
</feature>
<feature type="transmembrane region" description="Helical" evidence="9">
    <location>
        <begin position="165"/>
        <end position="185"/>
    </location>
</feature>
<feature type="transmembrane region" description="Helical" evidence="9">
    <location>
        <begin position="368"/>
        <end position="390"/>
    </location>
</feature>
<dbReference type="InterPro" id="IPR010227">
    <property type="entry name" value="NADH_Q_OxRdtase_chainM/4"/>
</dbReference>
<keyword evidence="3 8" id="KW-0812">Transmembrane</keyword>
<evidence type="ECO:0000313" key="13">
    <source>
        <dbReference type="Proteomes" id="UP000650511"/>
    </source>
</evidence>
<comment type="subcellular location">
    <subcellularLocation>
        <location evidence="1">Endomembrane system</location>
        <topology evidence="1">Multi-pass membrane protein</topology>
    </subcellularLocation>
    <subcellularLocation>
        <location evidence="8">Membrane</location>
        <topology evidence="8">Multi-pass membrane protein</topology>
    </subcellularLocation>
</comment>
<comment type="similarity">
    <text evidence="2">Belongs to the complex I subunit 4 family.</text>
</comment>
<dbReference type="OrthoDB" id="9768329at2"/>
<dbReference type="GO" id="GO:0016020">
    <property type="term" value="C:membrane"/>
    <property type="evidence" value="ECO:0007669"/>
    <property type="project" value="UniProtKB-SubCell"/>
</dbReference>
<dbReference type="PRINTS" id="PR01437">
    <property type="entry name" value="NUOXDRDTASE4"/>
</dbReference>
<evidence type="ECO:0000256" key="5">
    <source>
        <dbReference type="ARBA" id="ARBA00022989"/>
    </source>
</evidence>
<keyword evidence="7 9" id="KW-0472">Membrane</keyword>
<proteinExistence type="inferred from homology"/>
<accession>A0A8J3AEJ5</accession>
<feature type="transmembrane region" description="Helical" evidence="9">
    <location>
        <begin position="299"/>
        <end position="318"/>
    </location>
</feature>
<name>A0A8J3AEJ5_9ACTN</name>
<dbReference type="NCBIfam" id="NF004500">
    <property type="entry name" value="PRK05846.1-4"/>
    <property type="match status" value="1"/>
</dbReference>
<evidence type="ECO:0000256" key="4">
    <source>
        <dbReference type="ARBA" id="ARBA00022967"/>
    </source>
</evidence>
<keyword evidence="5 9" id="KW-1133">Transmembrane helix</keyword>
<feature type="domain" description="NADH:ubiquinone oxidoreductase chain 4 N-terminal" evidence="11">
    <location>
        <begin position="73"/>
        <end position="120"/>
    </location>
</feature>
<feature type="transmembrane region" description="Helical" evidence="9">
    <location>
        <begin position="449"/>
        <end position="466"/>
    </location>
</feature>
<dbReference type="GO" id="GO:0042773">
    <property type="term" value="P:ATP synthesis coupled electron transport"/>
    <property type="evidence" value="ECO:0007669"/>
    <property type="project" value="InterPro"/>
</dbReference>
<keyword evidence="4" id="KW-1278">Translocase</keyword>
<evidence type="ECO:0000256" key="7">
    <source>
        <dbReference type="ARBA" id="ARBA00023136"/>
    </source>
</evidence>
<dbReference type="EMBL" id="BMHA01000005">
    <property type="protein sequence ID" value="GGI05739.1"/>
    <property type="molecule type" value="Genomic_DNA"/>
</dbReference>
<feature type="transmembrane region" description="Helical" evidence="9">
    <location>
        <begin position="241"/>
        <end position="259"/>
    </location>
</feature>
<evidence type="ECO:0000256" key="9">
    <source>
        <dbReference type="SAM" id="Phobius"/>
    </source>
</evidence>
<comment type="caution">
    <text evidence="12">The sequence shown here is derived from an EMBL/GenBank/DDBJ whole genome shotgun (WGS) entry which is preliminary data.</text>
</comment>
<feature type="transmembrane region" description="Helical" evidence="9">
    <location>
        <begin position="111"/>
        <end position="129"/>
    </location>
</feature>
<feature type="transmembrane region" description="Helical" evidence="9">
    <location>
        <begin position="135"/>
        <end position="153"/>
    </location>
</feature>
<dbReference type="GO" id="GO:0008137">
    <property type="term" value="F:NADH dehydrogenase (ubiquinone) activity"/>
    <property type="evidence" value="ECO:0007669"/>
    <property type="project" value="InterPro"/>
</dbReference>
<dbReference type="InterPro" id="IPR003918">
    <property type="entry name" value="NADH_UbQ_OxRdtase"/>
</dbReference>
<evidence type="ECO:0000259" key="11">
    <source>
        <dbReference type="Pfam" id="PF01059"/>
    </source>
</evidence>
<feature type="transmembrane region" description="Helical" evidence="9">
    <location>
        <begin position="6"/>
        <end position="25"/>
    </location>
</feature>
<evidence type="ECO:0000256" key="6">
    <source>
        <dbReference type="ARBA" id="ARBA00023027"/>
    </source>
</evidence>
<evidence type="ECO:0000259" key="10">
    <source>
        <dbReference type="Pfam" id="PF00361"/>
    </source>
</evidence>
<dbReference type="GO" id="GO:0012505">
    <property type="term" value="C:endomembrane system"/>
    <property type="evidence" value="ECO:0007669"/>
    <property type="project" value="UniProtKB-SubCell"/>
</dbReference>
<dbReference type="Pfam" id="PF00361">
    <property type="entry name" value="Proton_antipo_M"/>
    <property type="match status" value="1"/>
</dbReference>
<dbReference type="PANTHER" id="PTHR43507:SF1">
    <property type="entry name" value="NADH-UBIQUINONE OXIDOREDUCTASE CHAIN 4"/>
    <property type="match status" value="1"/>
</dbReference>
<protein>
    <submittedName>
        <fullName evidence="12">NADH:ubiquinone oxidoreductase subunit M</fullName>
    </submittedName>
</protein>
<feature type="transmembrane region" description="Helical" evidence="9">
    <location>
        <begin position="402"/>
        <end position="423"/>
    </location>
</feature>
<feature type="transmembrane region" description="Helical" evidence="9">
    <location>
        <begin position="330"/>
        <end position="348"/>
    </location>
</feature>
<dbReference type="RefSeq" id="WP_130648519.1">
    <property type="nucleotide sequence ID" value="NZ_BMHA01000005.1"/>
</dbReference>
<dbReference type="InterPro" id="IPR001750">
    <property type="entry name" value="ND/Mrp_TM"/>
</dbReference>
<dbReference type="NCBIfam" id="TIGR01972">
    <property type="entry name" value="NDH_I_M"/>
    <property type="match status" value="1"/>
</dbReference>
<dbReference type="AlphaFoldDB" id="A0A8J3AEJ5"/>
<dbReference type="GO" id="GO:0048039">
    <property type="term" value="F:ubiquinone binding"/>
    <property type="evidence" value="ECO:0007669"/>
    <property type="project" value="TreeGrafter"/>
</dbReference>
<gene>
    <name evidence="12" type="primary">nuoM-1</name>
    <name evidence="12" type="ORF">GCM10011354_15590</name>
</gene>
<organism evidence="12 13">
    <name type="scientific">Egicoccus halophilus</name>
    <dbReference type="NCBI Taxonomy" id="1670830"/>
    <lineage>
        <taxon>Bacteria</taxon>
        <taxon>Bacillati</taxon>
        <taxon>Actinomycetota</taxon>
        <taxon>Nitriliruptoria</taxon>
        <taxon>Egicoccales</taxon>
        <taxon>Egicoccaceae</taxon>
        <taxon>Egicoccus</taxon>
    </lineage>
</organism>
<dbReference type="Pfam" id="PF01059">
    <property type="entry name" value="Oxidored_q5_N"/>
    <property type="match status" value="1"/>
</dbReference>
<keyword evidence="13" id="KW-1185">Reference proteome</keyword>
<reference evidence="12" key="1">
    <citation type="journal article" date="2014" name="Int. J. Syst. Evol. Microbiol.">
        <title>Complete genome sequence of Corynebacterium casei LMG S-19264T (=DSM 44701T), isolated from a smear-ripened cheese.</title>
        <authorList>
            <consortium name="US DOE Joint Genome Institute (JGI-PGF)"/>
            <person name="Walter F."/>
            <person name="Albersmeier A."/>
            <person name="Kalinowski J."/>
            <person name="Ruckert C."/>
        </authorList>
    </citation>
    <scope>NUCLEOTIDE SEQUENCE</scope>
    <source>
        <strain evidence="12">CGMCC 1.14988</strain>
    </source>
</reference>
<feature type="transmembrane region" description="Helical" evidence="9">
    <location>
        <begin position="271"/>
        <end position="292"/>
    </location>
</feature>
<evidence type="ECO:0000256" key="8">
    <source>
        <dbReference type="RuleBase" id="RU000320"/>
    </source>
</evidence>
<dbReference type="InterPro" id="IPR000260">
    <property type="entry name" value="NADH4_N"/>
</dbReference>
<evidence type="ECO:0000256" key="1">
    <source>
        <dbReference type="ARBA" id="ARBA00004127"/>
    </source>
</evidence>
<dbReference type="GO" id="GO:0015990">
    <property type="term" value="P:electron transport coupled proton transport"/>
    <property type="evidence" value="ECO:0007669"/>
    <property type="project" value="TreeGrafter"/>
</dbReference>
<feature type="domain" description="NADH:quinone oxidoreductase/Mrp antiporter transmembrane" evidence="10">
    <location>
        <begin position="129"/>
        <end position="416"/>
    </location>
</feature>
<dbReference type="Proteomes" id="UP000650511">
    <property type="component" value="Unassembled WGS sequence"/>
</dbReference>
<evidence type="ECO:0000256" key="2">
    <source>
        <dbReference type="ARBA" id="ARBA00009025"/>
    </source>
</evidence>
<evidence type="ECO:0000256" key="3">
    <source>
        <dbReference type="ARBA" id="ARBA00022692"/>
    </source>
</evidence>
<feature type="transmembrane region" description="Helical" evidence="9">
    <location>
        <begin position="75"/>
        <end position="99"/>
    </location>
</feature>